<keyword evidence="1" id="KW-0472">Membrane</keyword>
<dbReference type="RefSeq" id="WP_208148045.1">
    <property type="nucleotide sequence ID" value="NZ_JAGETV010000004.1"/>
</dbReference>
<dbReference type="Proteomes" id="UP000664835">
    <property type="component" value="Unassembled WGS sequence"/>
</dbReference>
<keyword evidence="1" id="KW-0812">Transmembrane</keyword>
<feature type="transmembrane region" description="Helical" evidence="1">
    <location>
        <begin position="61"/>
        <end position="78"/>
    </location>
</feature>
<evidence type="ECO:0000313" key="3">
    <source>
        <dbReference type="Proteomes" id="UP000664835"/>
    </source>
</evidence>
<name>A0ABS3Q2T1_9GAMM</name>
<dbReference type="EMBL" id="JAGETV010000004">
    <property type="protein sequence ID" value="MBO1926629.1"/>
    <property type="molecule type" value="Genomic_DNA"/>
</dbReference>
<protein>
    <submittedName>
        <fullName evidence="2">Uncharacterized protein</fullName>
    </submittedName>
</protein>
<evidence type="ECO:0000256" key="1">
    <source>
        <dbReference type="SAM" id="Phobius"/>
    </source>
</evidence>
<gene>
    <name evidence="2" type="ORF">J3998_03485</name>
</gene>
<sequence length="148" mass="16719">MPFSIALLVTIHSWFKIGISSYIFRGFTNGRKVVRIKKRLILPTKKMRSIVIKYEKRSSNAWLMFIASFAFIVGMAIFDSKGQDAAKGVLNKMKSGTMSTVVVPVNGVNKSLVYLYCGARNCAAQNIENNEVVYFPQNGHIYVRQNKM</sequence>
<reference evidence="2 3" key="1">
    <citation type="submission" date="2021-03" db="EMBL/GenBank/DDBJ databases">
        <title>Thiomicrorhabdus sp.nov.,novel sulfur-oxidizing bacteria isolated from coastal sediment.</title>
        <authorList>
            <person name="Liu X."/>
        </authorList>
    </citation>
    <scope>NUCLEOTIDE SEQUENCE [LARGE SCALE GENOMIC DNA]</scope>
    <source>
        <strain evidence="2 3">6S2-11</strain>
    </source>
</reference>
<feature type="transmembrane region" description="Helical" evidence="1">
    <location>
        <begin position="6"/>
        <end position="28"/>
    </location>
</feature>
<proteinExistence type="predicted"/>
<accession>A0ABS3Q2T1</accession>
<keyword evidence="3" id="KW-1185">Reference proteome</keyword>
<organism evidence="2 3">
    <name type="scientific">Thiomicrorhabdus marina</name>
    <dbReference type="NCBI Taxonomy" id="2818442"/>
    <lineage>
        <taxon>Bacteria</taxon>
        <taxon>Pseudomonadati</taxon>
        <taxon>Pseudomonadota</taxon>
        <taxon>Gammaproteobacteria</taxon>
        <taxon>Thiotrichales</taxon>
        <taxon>Piscirickettsiaceae</taxon>
        <taxon>Thiomicrorhabdus</taxon>
    </lineage>
</organism>
<comment type="caution">
    <text evidence="2">The sequence shown here is derived from an EMBL/GenBank/DDBJ whole genome shotgun (WGS) entry which is preliminary data.</text>
</comment>
<keyword evidence="1" id="KW-1133">Transmembrane helix</keyword>
<evidence type="ECO:0000313" key="2">
    <source>
        <dbReference type="EMBL" id="MBO1926629.1"/>
    </source>
</evidence>